<dbReference type="SUPFAM" id="SSF53697">
    <property type="entry name" value="SIS domain"/>
    <property type="match status" value="1"/>
</dbReference>
<protein>
    <recommendedName>
        <fullName evidence="7">Glucose-6-phosphate isomerase</fullName>
        <shortName evidence="7">GPI</shortName>
        <ecNumber evidence="7">5.3.1.9</ecNumber>
    </recommendedName>
    <alternativeName>
        <fullName evidence="7">Phosphoglucose isomerase</fullName>
        <shortName evidence="7">PGI</shortName>
    </alternativeName>
    <alternativeName>
        <fullName evidence="7">Phosphohexose isomerase</fullName>
        <shortName evidence="7">PHI</shortName>
    </alternativeName>
</protein>
<dbReference type="GO" id="GO:0097367">
    <property type="term" value="F:carbohydrate derivative binding"/>
    <property type="evidence" value="ECO:0007669"/>
    <property type="project" value="InterPro"/>
</dbReference>
<comment type="pathway">
    <text evidence="7">Carbohydrate biosynthesis; gluconeogenesis.</text>
</comment>
<proteinExistence type="inferred from homology"/>
<evidence type="ECO:0000313" key="9">
    <source>
        <dbReference type="EMBL" id="ASP47271.1"/>
    </source>
</evidence>
<dbReference type="UniPathway" id="UPA00109">
    <property type="reaction ID" value="UER00181"/>
</dbReference>
<dbReference type="GO" id="GO:0006094">
    <property type="term" value="P:gluconeogenesis"/>
    <property type="evidence" value="ECO:0007669"/>
    <property type="project" value="UniProtKB-UniRule"/>
</dbReference>
<dbReference type="AlphaFoldDB" id="A0A222G630"/>
<organism evidence="9 10">
    <name type="scientific">Cognaticolwellia beringensis</name>
    <dbReference type="NCBI Taxonomy" id="1967665"/>
    <lineage>
        <taxon>Bacteria</taxon>
        <taxon>Pseudomonadati</taxon>
        <taxon>Pseudomonadota</taxon>
        <taxon>Gammaproteobacteria</taxon>
        <taxon>Alteromonadales</taxon>
        <taxon>Colwelliaceae</taxon>
        <taxon>Cognaticolwellia</taxon>
    </lineage>
</organism>
<evidence type="ECO:0000256" key="4">
    <source>
        <dbReference type="ARBA" id="ARBA00023152"/>
    </source>
</evidence>
<dbReference type="CDD" id="cd05015">
    <property type="entry name" value="SIS_PGI_1"/>
    <property type="match status" value="1"/>
</dbReference>
<evidence type="ECO:0000256" key="8">
    <source>
        <dbReference type="RuleBase" id="RU000612"/>
    </source>
</evidence>
<dbReference type="PROSITE" id="PS00765">
    <property type="entry name" value="P_GLUCOSE_ISOMERASE_1"/>
    <property type="match status" value="1"/>
</dbReference>
<dbReference type="GO" id="GO:0048029">
    <property type="term" value="F:monosaccharide binding"/>
    <property type="evidence" value="ECO:0007669"/>
    <property type="project" value="TreeGrafter"/>
</dbReference>
<dbReference type="PRINTS" id="PR00662">
    <property type="entry name" value="G6PISOMERASE"/>
</dbReference>
<dbReference type="GO" id="GO:0051156">
    <property type="term" value="P:glucose 6-phosphate metabolic process"/>
    <property type="evidence" value="ECO:0007669"/>
    <property type="project" value="TreeGrafter"/>
</dbReference>
<comment type="similarity">
    <text evidence="2 7 8">Belongs to the GPI family.</text>
</comment>
<dbReference type="GO" id="GO:0004347">
    <property type="term" value="F:glucose-6-phosphate isomerase activity"/>
    <property type="evidence" value="ECO:0007669"/>
    <property type="project" value="UniProtKB-UniRule"/>
</dbReference>
<evidence type="ECO:0000256" key="2">
    <source>
        <dbReference type="ARBA" id="ARBA00006604"/>
    </source>
</evidence>
<keyword evidence="10" id="KW-1185">Reference proteome</keyword>
<name>A0A222G630_9GAMM</name>
<dbReference type="Gene3D" id="3.40.50.10490">
    <property type="entry name" value="Glucose-6-phosphate isomerase like protein, domain 1"/>
    <property type="match status" value="2"/>
</dbReference>
<keyword evidence="4 7" id="KW-0324">Glycolysis</keyword>
<comment type="subcellular location">
    <subcellularLocation>
        <location evidence="7">Cytoplasm</location>
    </subcellularLocation>
</comment>
<dbReference type="GO" id="GO:0006096">
    <property type="term" value="P:glycolytic process"/>
    <property type="evidence" value="ECO:0007669"/>
    <property type="project" value="UniProtKB-UniRule"/>
</dbReference>
<feature type="active site" description="Proton donor" evidence="7">
    <location>
        <position position="350"/>
    </location>
</feature>
<accession>A0A222G630</accession>
<feature type="active site" evidence="7">
    <location>
        <position position="381"/>
    </location>
</feature>
<gene>
    <name evidence="7" type="primary">pgi</name>
    <name evidence="9" type="ORF">B5D82_05550</name>
</gene>
<comment type="catalytic activity">
    <reaction evidence="6 7 8">
        <text>alpha-D-glucose 6-phosphate = beta-D-fructose 6-phosphate</text>
        <dbReference type="Rhea" id="RHEA:11816"/>
        <dbReference type="ChEBI" id="CHEBI:57634"/>
        <dbReference type="ChEBI" id="CHEBI:58225"/>
        <dbReference type="EC" id="5.3.1.9"/>
    </reaction>
</comment>
<dbReference type="GO" id="GO:0005829">
    <property type="term" value="C:cytosol"/>
    <property type="evidence" value="ECO:0007669"/>
    <property type="project" value="TreeGrafter"/>
</dbReference>
<dbReference type="OrthoDB" id="140919at2"/>
<dbReference type="RefSeq" id="WP_081149838.1">
    <property type="nucleotide sequence ID" value="NZ_CP020465.1"/>
</dbReference>
<dbReference type="EC" id="5.3.1.9" evidence="7"/>
<keyword evidence="3 7" id="KW-0312">Gluconeogenesis</keyword>
<dbReference type="InterPro" id="IPR035476">
    <property type="entry name" value="SIS_PGI_1"/>
</dbReference>
<dbReference type="PROSITE" id="PS00174">
    <property type="entry name" value="P_GLUCOSE_ISOMERASE_2"/>
    <property type="match status" value="1"/>
</dbReference>
<dbReference type="Pfam" id="PF00342">
    <property type="entry name" value="PGI"/>
    <property type="match status" value="1"/>
</dbReference>
<comment type="function">
    <text evidence="7">Catalyzes the reversible isomerization of glucose-6-phosphate to fructose-6-phosphate.</text>
</comment>
<dbReference type="InterPro" id="IPR018189">
    <property type="entry name" value="Phosphoglucose_isomerase_CS"/>
</dbReference>
<feature type="active site" evidence="7">
    <location>
        <position position="509"/>
    </location>
</feature>
<evidence type="ECO:0000256" key="7">
    <source>
        <dbReference type="HAMAP-Rule" id="MF_00473"/>
    </source>
</evidence>
<dbReference type="Gene3D" id="1.10.1390.10">
    <property type="match status" value="1"/>
</dbReference>
<evidence type="ECO:0000256" key="5">
    <source>
        <dbReference type="ARBA" id="ARBA00023235"/>
    </source>
</evidence>
<dbReference type="InterPro" id="IPR001672">
    <property type="entry name" value="G6P_Isomerase"/>
</dbReference>
<dbReference type="InterPro" id="IPR046348">
    <property type="entry name" value="SIS_dom_sf"/>
</dbReference>
<dbReference type="PROSITE" id="PS51463">
    <property type="entry name" value="P_GLUCOSE_ISOMERASE_3"/>
    <property type="match status" value="1"/>
</dbReference>
<keyword evidence="5 7" id="KW-0413">Isomerase</keyword>
<keyword evidence="7" id="KW-0963">Cytoplasm</keyword>
<dbReference type="Proteomes" id="UP000202259">
    <property type="component" value="Chromosome"/>
</dbReference>
<reference evidence="9 10" key="1">
    <citation type="submission" date="2017-08" db="EMBL/GenBank/DDBJ databases">
        <title>Complete genome of Colwellia sp. NB097-1, a psychrophile bacterium ioslated from Bering Sea.</title>
        <authorList>
            <person name="Chen X."/>
        </authorList>
    </citation>
    <scope>NUCLEOTIDE SEQUENCE [LARGE SCALE GENOMIC DNA]</scope>
    <source>
        <strain evidence="9 10">NB097-1</strain>
    </source>
</reference>
<dbReference type="NCBIfam" id="NF001211">
    <property type="entry name" value="PRK00179.1"/>
    <property type="match status" value="1"/>
</dbReference>
<evidence type="ECO:0000313" key="10">
    <source>
        <dbReference type="Proteomes" id="UP000202259"/>
    </source>
</evidence>
<dbReference type="KEGG" id="cber:B5D82_05550"/>
<dbReference type="CDD" id="cd05016">
    <property type="entry name" value="SIS_PGI_2"/>
    <property type="match status" value="1"/>
</dbReference>
<dbReference type="EMBL" id="CP020465">
    <property type="protein sequence ID" value="ASP47271.1"/>
    <property type="molecule type" value="Genomic_DNA"/>
</dbReference>
<evidence type="ECO:0000256" key="3">
    <source>
        <dbReference type="ARBA" id="ARBA00022432"/>
    </source>
</evidence>
<evidence type="ECO:0000256" key="6">
    <source>
        <dbReference type="ARBA" id="ARBA00029321"/>
    </source>
</evidence>
<evidence type="ECO:0000256" key="1">
    <source>
        <dbReference type="ARBA" id="ARBA00004926"/>
    </source>
</evidence>
<sequence length="546" mass="61047">MLTNSLAWQNLQIHYLDSKTIHLQSLFRIDPERFDKFTISASGLTLDYSKNHLVPETKKLLVDLAQQCGVKDKIEQMFSGAPINTTENRPVLHTALRNFSDEPVYVDGENIMPLVKSTLEKIKVFVNDVSSGVTKGYSGKAFTDIVAIGIGGSFLGPKIMSEALKPYRQKHLNVHYVANVDGCHIHDVLSGLDPETTLVITSSKTLTTQETLRNTESAKEWFLNQAEVADIQHNFACVSSNIEAAKSFGISEKNIFPMWDWVGGRYSIWSAIGLPLAIGIGYDNYLAFLNGAFEMDEHFRQAPFEENMPVIMALLGVWYRNFHGAQSQVLLPYYHYLRGLPAYIQQLDMESNGKSVNLDNQETNYDTGPIIWGSEGTNGQHSFHQLIHQSKTPIPVDFILPLNPHVDISDHHDMLIANCLGQSQALMEGQSQKQVIAAMTKAKCSTDEISYLSSHKVMKGNKPSNTLLMPKLTPKALGSLIALYEHKVFVQGVIWQINSFDQWGVELGKALGNEIFNKLTNIEMPLDMDGSTKGLIDICRKRRTIS</sequence>
<dbReference type="InterPro" id="IPR035482">
    <property type="entry name" value="SIS_PGI_2"/>
</dbReference>
<dbReference type="HAMAP" id="MF_00473">
    <property type="entry name" value="G6P_isomerase"/>
    <property type="match status" value="1"/>
</dbReference>
<comment type="pathway">
    <text evidence="1 7 8">Carbohydrate degradation; glycolysis; D-glyceraldehyde 3-phosphate and glycerone phosphate from D-glucose: step 2/4.</text>
</comment>
<dbReference type="PANTHER" id="PTHR11469">
    <property type="entry name" value="GLUCOSE-6-PHOSPHATE ISOMERASE"/>
    <property type="match status" value="1"/>
</dbReference>
<dbReference type="UniPathway" id="UPA00138"/>
<dbReference type="PANTHER" id="PTHR11469:SF1">
    <property type="entry name" value="GLUCOSE-6-PHOSPHATE ISOMERASE"/>
    <property type="match status" value="1"/>
</dbReference>
<dbReference type="InterPro" id="IPR023096">
    <property type="entry name" value="G6P_Isomerase_C"/>
</dbReference>